<protein>
    <submittedName>
        <fullName evidence="1">Uncharacterized protein</fullName>
    </submittedName>
</protein>
<dbReference type="EMBL" id="CP083803">
    <property type="protein sequence ID" value="UXZ45559.1"/>
    <property type="molecule type" value="Genomic_DNA"/>
</dbReference>
<evidence type="ECO:0000313" key="1">
    <source>
        <dbReference type="EMBL" id="UXZ45559.1"/>
    </source>
</evidence>
<gene>
    <name evidence="1" type="ORF">K7K07_00780</name>
</gene>
<dbReference type="RefSeq" id="WP_263159453.1">
    <property type="nucleotide sequence ID" value="NZ_CP083803.1"/>
</dbReference>
<dbReference type="Proteomes" id="UP001209279">
    <property type="component" value="Chromosome"/>
</dbReference>
<proteinExistence type="predicted"/>
<dbReference type="AlphaFoldDB" id="A0AAJ5MMI1"/>
<sequence length="257" mass="29813">MRSENEAFILRRKDVIRLLQEAEFIVVSLENLSQHYEACGEKSYAICNEYCTELTGFIDAENVTARLASMRSLISRLFDHTLDDDDMSDLERALEPVIVWERPGFCETEMPSSFERWQSRQLALGFAEMAPANPKRQRKTGLVLAYHEALAVHEVLEFLLISLRNMGLYYYVRDEVTPEDELAYRVETAKFVETSQMVCRLSEIRRMLCDRFALVFGGGELDKARHKLAVQRFWSEADIGTWDERIKTKFASQPCED</sequence>
<name>A0AAJ5MMI1_9PSED</name>
<organism evidence="1 2">
    <name type="scientific">Pseudomonas soli</name>
    <dbReference type="NCBI Taxonomy" id="1306993"/>
    <lineage>
        <taxon>Bacteria</taxon>
        <taxon>Pseudomonadati</taxon>
        <taxon>Pseudomonadota</taxon>
        <taxon>Gammaproteobacteria</taxon>
        <taxon>Pseudomonadales</taxon>
        <taxon>Pseudomonadaceae</taxon>
        <taxon>Pseudomonas</taxon>
    </lineage>
</organism>
<accession>A0AAJ5MMI1</accession>
<reference evidence="1" key="1">
    <citation type="submission" date="2021-08" db="EMBL/GenBank/DDBJ databases">
        <authorList>
            <person name="Yaryura P.M."/>
            <person name="Bianco M.I."/>
            <person name="Morais C."/>
            <person name="Setubal J.C."/>
        </authorList>
    </citation>
    <scope>NUCLEOTIDE SEQUENCE</scope>
    <source>
        <strain evidence="1">AP1</strain>
    </source>
</reference>
<evidence type="ECO:0000313" key="2">
    <source>
        <dbReference type="Proteomes" id="UP001209279"/>
    </source>
</evidence>